<comment type="caution">
    <text evidence="1">The sequence shown here is derived from an EMBL/GenBank/DDBJ whole genome shotgun (WGS) entry which is preliminary data.</text>
</comment>
<dbReference type="EMBL" id="CAESAQ020000099">
    <property type="protein sequence ID" value="CAB5506528.1"/>
    <property type="molecule type" value="Genomic_DNA"/>
</dbReference>
<keyword evidence="2" id="KW-1185">Reference proteome</keyword>
<gene>
    <name evidence="1" type="ORF">THERMOS_2348</name>
</gene>
<organism evidence="1 2">
    <name type="scientific">Bathymodiolus thermophilus thioautotrophic gill symbiont</name>
    <dbReference type="NCBI Taxonomy" id="2360"/>
    <lineage>
        <taxon>Bacteria</taxon>
        <taxon>Pseudomonadati</taxon>
        <taxon>Pseudomonadota</taxon>
        <taxon>Gammaproteobacteria</taxon>
        <taxon>sulfur-oxidizing symbionts</taxon>
    </lineage>
</organism>
<dbReference type="RefSeq" id="WP_202763481.1">
    <property type="nucleotide sequence ID" value="NZ_CAESAQ020000099.1"/>
</dbReference>
<name>A0A8H8XEY1_9GAMM</name>
<dbReference type="AlphaFoldDB" id="A0A8H8XEY1"/>
<sequence length="125" mass="14958">MKRNKVKLIAYAKIAFYIDEKNKDEILNFLKEKGKEKLQNILLRIKEKTATRNVYSSENYNDDIENVTAIKFKGKVFNNARIYCKDYYDNKLRIIVLSELLISKKQTKLTHKERNLINKVNDYDY</sequence>
<proteinExistence type="predicted"/>
<accession>A0A8H8XEY1</accession>
<dbReference type="Proteomes" id="UP000643672">
    <property type="component" value="Unassembled WGS sequence"/>
</dbReference>
<evidence type="ECO:0000313" key="2">
    <source>
        <dbReference type="Proteomes" id="UP000643672"/>
    </source>
</evidence>
<evidence type="ECO:0000313" key="1">
    <source>
        <dbReference type="EMBL" id="CAB5506528.1"/>
    </source>
</evidence>
<protein>
    <submittedName>
        <fullName evidence="1">Uncharacterized protein</fullName>
    </submittedName>
</protein>
<reference evidence="1 2" key="1">
    <citation type="submission" date="2020-05" db="EMBL/GenBank/DDBJ databases">
        <authorList>
            <person name="Petersen J."/>
            <person name="Sayavedra L."/>
        </authorList>
    </citation>
    <scope>NUCLEOTIDE SEQUENCE [LARGE SCALE GENOMIC DNA]</scope>
    <source>
        <strain evidence="1">B thermophilus SOXS</strain>
    </source>
</reference>